<dbReference type="InterPro" id="IPR036610">
    <property type="entry name" value="PEBP-like_sf"/>
</dbReference>
<dbReference type="Proteomes" id="UP000515908">
    <property type="component" value="Chromosome 06"/>
</dbReference>
<keyword evidence="2" id="KW-1185">Reference proteome</keyword>
<evidence type="ECO:0000313" key="1">
    <source>
        <dbReference type="EMBL" id="CAD2216253.1"/>
    </source>
</evidence>
<gene>
    <name evidence="1" type="ORF">ADEAN_000371400</name>
</gene>
<protein>
    <submittedName>
        <fullName evidence="1">Phosphatidylethanolamine-binding protein, putative</fullName>
    </submittedName>
</protein>
<dbReference type="CDD" id="cd00866">
    <property type="entry name" value="PEBP_euk"/>
    <property type="match status" value="1"/>
</dbReference>
<dbReference type="AlphaFoldDB" id="A0A7G2CC00"/>
<sequence length="464" mass="53097">MFNSRAKTALVTSVRGVRRYHLPGWKTMSSTKDARTREQREVDRKARQIEKLPKPEALHDFQYPYEKTVLSDYMFQYPVFENELDTPTLFHLTPPPNFFLYWNASDFNRTAYPEVPEMDHRVLVPSATEQWVEHQARAEKYLEKHEIVPQYVPYVKHDVNLSVVFPGQYQTRAQLNVDEETGEPIPPPAPETSLTNRNFWFTSHCGNYIELCELQQPPSIFFVEDDKADGQAFYTLLMVSPDFPYRVPSSEDAGTQNGFFLNYMVTNLPGGKQTVVDGKVTGCEARKGDVVIPYVAPLPTEDAGTTRHICLLYRQTGKVNNVKPLSAEEEAKHFPLSSRAQFRLHDPAHMQGDIAACLESLRDVESVLVNDPSAATFFQTKWDICVQEYYEKVGLPEPALPVDEQLGLVLDFHSKGPEELRVRARHRPDGSTNMGDDPNFWGQYEDTNMMKGTVNSMFSSRTRR</sequence>
<proteinExistence type="predicted"/>
<dbReference type="SUPFAM" id="SSF49777">
    <property type="entry name" value="PEBP-like"/>
    <property type="match status" value="1"/>
</dbReference>
<dbReference type="PANTHER" id="PTHR11362">
    <property type="entry name" value="PHOSPHATIDYLETHANOLAMINE-BINDING PROTEIN"/>
    <property type="match status" value="1"/>
</dbReference>
<accession>A0A7G2CC00</accession>
<dbReference type="EMBL" id="LR877150">
    <property type="protein sequence ID" value="CAD2216253.1"/>
    <property type="molecule type" value="Genomic_DNA"/>
</dbReference>
<organism evidence="1 2">
    <name type="scientific">Angomonas deanei</name>
    <dbReference type="NCBI Taxonomy" id="59799"/>
    <lineage>
        <taxon>Eukaryota</taxon>
        <taxon>Discoba</taxon>
        <taxon>Euglenozoa</taxon>
        <taxon>Kinetoplastea</taxon>
        <taxon>Metakinetoplastina</taxon>
        <taxon>Trypanosomatida</taxon>
        <taxon>Trypanosomatidae</taxon>
        <taxon>Strigomonadinae</taxon>
        <taxon>Angomonas</taxon>
    </lineage>
</organism>
<dbReference type="Gene3D" id="3.90.280.10">
    <property type="entry name" value="PEBP-like"/>
    <property type="match status" value="1"/>
</dbReference>
<reference evidence="1 2" key="1">
    <citation type="submission" date="2020-08" db="EMBL/GenBank/DDBJ databases">
        <authorList>
            <person name="Newling K."/>
            <person name="Davey J."/>
            <person name="Forrester S."/>
        </authorList>
    </citation>
    <scope>NUCLEOTIDE SEQUENCE [LARGE SCALE GENOMIC DNA]</scope>
    <source>
        <strain evidence="2">Crithidia deanei Carvalho (ATCC PRA-265)</strain>
    </source>
</reference>
<evidence type="ECO:0000313" key="2">
    <source>
        <dbReference type="Proteomes" id="UP000515908"/>
    </source>
</evidence>
<dbReference type="VEuPathDB" id="TriTrypDB:ADEAN_000371400"/>
<dbReference type="InterPro" id="IPR035810">
    <property type="entry name" value="PEBP_euk"/>
</dbReference>
<name>A0A7G2CC00_9TRYP</name>
<dbReference type="PANTHER" id="PTHR11362:SF82">
    <property type="entry name" value="PHOSPHATIDYLETHANOLAMINE-BINDING PROTEIN 4"/>
    <property type="match status" value="1"/>
</dbReference>